<dbReference type="OrthoDB" id="2564900at2759"/>
<dbReference type="EMBL" id="MCFC01000001">
    <property type="protein sequence ID" value="ORY35718.1"/>
    <property type="molecule type" value="Genomic_DNA"/>
</dbReference>
<evidence type="ECO:0000313" key="3">
    <source>
        <dbReference type="Proteomes" id="UP000193986"/>
    </source>
</evidence>
<proteinExistence type="predicted"/>
<dbReference type="AlphaFoldDB" id="A0A1Y2BLS3"/>
<feature type="compositionally biased region" description="Basic and acidic residues" evidence="1">
    <location>
        <begin position="396"/>
        <end position="407"/>
    </location>
</feature>
<evidence type="ECO:0000313" key="2">
    <source>
        <dbReference type="EMBL" id="ORY35718.1"/>
    </source>
</evidence>
<feature type="region of interest" description="Disordered" evidence="1">
    <location>
        <begin position="1"/>
        <end position="231"/>
    </location>
</feature>
<name>A0A1Y2BLS3_9TREE</name>
<feature type="region of interest" description="Disordered" evidence="1">
    <location>
        <begin position="386"/>
        <end position="407"/>
    </location>
</feature>
<feature type="compositionally biased region" description="Low complexity" evidence="1">
    <location>
        <begin position="84"/>
        <end position="94"/>
    </location>
</feature>
<feature type="compositionally biased region" description="Low complexity" evidence="1">
    <location>
        <begin position="306"/>
        <end position="316"/>
    </location>
</feature>
<feature type="compositionally biased region" description="Low complexity" evidence="1">
    <location>
        <begin position="531"/>
        <end position="548"/>
    </location>
</feature>
<organism evidence="2 3">
    <name type="scientific">Naematelia encephala</name>
    <dbReference type="NCBI Taxonomy" id="71784"/>
    <lineage>
        <taxon>Eukaryota</taxon>
        <taxon>Fungi</taxon>
        <taxon>Dikarya</taxon>
        <taxon>Basidiomycota</taxon>
        <taxon>Agaricomycotina</taxon>
        <taxon>Tremellomycetes</taxon>
        <taxon>Tremellales</taxon>
        <taxon>Naemateliaceae</taxon>
        <taxon>Naematelia</taxon>
    </lineage>
</organism>
<dbReference type="InParanoid" id="A0A1Y2BLS3"/>
<feature type="compositionally biased region" description="Polar residues" evidence="1">
    <location>
        <begin position="330"/>
        <end position="366"/>
    </location>
</feature>
<protein>
    <submittedName>
        <fullName evidence="2">Uncharacterized protein</fullName>
    </submittedName>
</protein>
<keyword evidence="3" id="KW-1185">Reference proteome</keyword>
<feature type="compositionally biased region" description="Polar residues" evidence="1">
    <location>
        <begin position="122"/>
        <end position="133"/>
    </location>
</feature>
<feature type="region of interest" description="Disordered" evidence="1">
    <location>
        <begin position="525"/>
        <end position="579"/>
    </location>
</feature>
<sequence>MFWKKRSSSTEAPLPRPVFPSEAPRPILKPKPQAGISAPGPSIRFAGSGYQNKTTASPRAPEVIITNYDQPSRPHTFHEPTPLPMASRSPSPSMRSRRSSRPVSPASSSFGSRTHSMIVLGSGSSSNNQSPLTAGTPPMASHVTTPPMAYVSSMQTRAPPPPSPYRPTHERTRSVTRTSVFPEQLPMTGEMAPRPPRHSSLFPCSDSLRTLAGTGPDASVPMLNIIPATPQDNSEEFRGAWVAPPRKKRLSLSLGAAVKLDEGEMVDIPLEQSEPLPAPTPKAEPLSLIDVNLDFSPFQPIMSLPSSTSANSIESSAPVDALPPSPPFQSYPSLPSLESSQTMPSSDSQDSVAYSMPTSSSESSLVSFPDVEEALGSMLASLSDSHMPSFEFGDNGADKHEEEEKSVTPRMRYGLGMLSDHEKETSRSRALPENLGLGLGLDFDMAVKPHTTAPLSPRRRPVPPPLDMTLARAVSTSTSAPQSAPLYRHFGPTANIYAPVPSSASTLHYSRSSAHRVAFYGTARAHPNSPTSGVFTLTSGSGSTSSLSDAPTERASMYGGSSTSSEGGCGGGPRDRDSISLASEASDDDLHTASIINLTPVIGGKEAVMMELKEEMAEPDQVGVAL</sequence>
<evidence type="ECO:0000256" key="1">
    <source>
        <dbReference type="SAM" id="MobiDB-lite"/>
    </source>
</evidence>
<reference evidence="2 3" key="1">
    <citation type="submission" date="2016-07" db="EMBL/GenBank/DDBJ databases">
        <title>Pervasive Adenine N6-methylation of Active Genes in Fungi.</title>
        <authorList>
            <consortium name="DOE Joint Genome Institute"/>
            <person name="Mondo S.J."/>
            <person name="Dannebaum R.O."/>
            <person name="Kuo R.C."/>
            <person name="Labutti K."/>
            <person name="Haridas S."/>
            <person name="Kuo A."/>
            <person name="Salamov A."/>
            <person name="Ahrendt S.R."/>
            <person name="Lipzen A."/>
            <person name="Sullivan W."/>
            <person name="Andreopoulos W.B."/>
            <person name="Clum A."/>
            <person name="Lindquist E."/>
            <person name="Daum C."/>
            <person name="Ramamoorthy G.K."/>
            <person name="Gryganskyi A."/>
            <person name="Culley D."/>
            <person name="Magnuson J.K."/>
            <person name="James T.Y."/>
            <person name="O'Malley M.A."/>
            <person name="Stajich J.E."/>
            <person name="Spatafora J.W."/>
            <person name="Visel A."/>
            <person name="Grigoriev I.V."/>
        </authorList>
    </citation>
    <scope>NUCLEOTIDE SEQUENCE [LARGE SCALE GENOMIC DNA]</scope>
    <source>
        <strain evidence="2 3">68-887.2</strain>
    </source>
</reference>
<accession>A0A1Y2BLS3</accession>
<feature type="region of interest" description="Disordered" evidence="1">
    <location>
        <begin position="304"/>
        <end position="367"/>
    </location>
</feature>
<gene>
    <name evidence="2" type="ORF">BCR39DRAFT_555855</name>
</gene>
<comment type="caution">
    <text evidence="2">The sequence shown here is derived from an EMBL/GenBank/DDBJ whole genome shotgun (WGS) entry which is preliminary data.</text>
</comment>
<dbReference type="Proteomes" id="UP000193986">
    <property type="component" value="Unassembled WGS sequence"/>
</dbReference>